<sequence length="109" mass="12164">MSTPAPRAAARSRFTPKVVTANDLREGVSVWLTPDDRWSRDMHEAELIEDEAHAQLRLLFAAAQTGVVVGPYLADARPGAEGPEPTHFREIFRTRGPSNYPHEWQARSA</sequence>
<proteinExistence type="predicted"/>
<dbReference type="RefSeq" id="WP_310458020.1">
    <property type="nucleotide sequence ID" value="NZ_JAVKPH010000017.1"/>
</dbReference>
<accession>A0ABU1FA85</accession>
<dbReference type="InterPro" id="IPR021270">
    <property type="entry name" value="DUF2849"/>
</dbReference>
<name>A0ABU1FA85_9RHOB</name>
<gene>
    <name evidence="1" type="ORF">RGD00_14290</name>
</gene>
<keyword evidence="2" id="KW-1185">Reference proteome</keyword>
<organism evidence="1 2">
    <name type="scientific">Ruixingdingia sedimenti</name>
    <dbReference type="NCBI Taxonomy" id="3073604"/>
    <lineage>
        <taxon>Bacteria</taxon>
        <taxon>Pseudomonadati</taxon>
        <taxon>Pseudomonadota</taxon>
        <taxon>Alphaproteobacteria</taxon>
        <taxon>Rhodobacterales</taxon>
        <taxon>Paracoccaceae</taxon>
        <taxon>Ruixingdingia</taxon>
    </lineage>
</organism>
<evidence type="ECO:0000313" key="2">
    <source>
        <dbReference type="Proteomes" id="UP001247754"/>
    </source>
</evidence>
<dbReference type="Pfam" id="PF11011">
    <property type="entry name" value="DUF2849"/>
    <property type="match status" value="1"/>
</dbReference>
<evidence type="ECO:0000313" key="1">
    <source>
        <dbReference type="EMBL" id="MDR5653781.1"/>
    </source>
</evidence>
<reference evidence="1 2" key="1">
    <citation type="submission" date="2023-09" db="EMBL/GenBank/DDBJ databases">
        <title>Xinfangfangia sedmenti sp. nov., isolated the sedment.</title>
        <authorList>
            <person name="Xu L."/>
        </authorList>
    </citation>
    <scope>NUCLEOTIDE SEQUENCE [LARGE SCALE GENOMIC DNA]</scope>
    <source>
        <strain evidence="1 2">LG-4</strain>
    </source>
</reference>
<dbReference type="Proteomes" id="UP001247754">
    <property type="component" value="Unassembled WGS sequence"/>
</dbReference>
<dbReference type="EMBL" id="JAVKPH010000017">
    <property type="protein sequence ID" value="MDR5653781.1"/>
    <property type="molecule type" value="Genomic_DNA"/>
</dbReference>
<comment type="caution">
    <text evidence="1">The sequence shown here is derived from an EMBL/GenBank/DDBJ whole genome shotgun (WGS) entry which is preliminary data.</text>
</comment>
<protein>
    <submittedName>
        <fullName evidence="1">DUF2849 domain-containing protein</fullName>
    </submittedName>
</protein>